<reference evidence="1 2" key="1">
    <citation type="submission" date="2024-08" db="EMBL/GenBank/DDBJ databases">
        <authorList>
            <person name="Cucini C."/>
            <person name="Frati F."/>
        </authorList>
    </citation>
    <scope>NUCLEOTIDE SEQUENCE [LARGE SCALE GENOMIC DNA]</scope>
</reference>
<sequence length="103" mass="10818">MMVVATPPLINQIWVDDGESGGGVTVPGRDDVFWVVDGGLKVGVDDDDEDDDVFKESGVVILIGDIGDDGQNVLLSGAITPTTSTLYSNDVEQLPLPSSKSIK</sequence>
<evidence type="ECO:0000313" key="1">
    <source>
        <dbReference type="EMBL" id="CAL8112327.1"/>
    </source>
</evidence>
<protein>
    <submittedName>
        <fullName evidence="1">Uncharacterized protein</fullName>
    </submittedName>
</protein>
<name>A0ABP1QV19_9HEXA</name>
<dbReference type="Proteomes" id="UP001642540">
    <property type="component" value="Unassembled WGS sequence"/>
</dbReference>
<dbReference type="EMBL" id="CAXLJM020000048">
    <property type="protein sequence ID" value="CAL8112327.1"/>
    <property type="molecule type" value="Genomic_DNA"/>
</dbReference>
<comment type="caution">
    <text evidence="1">The sequence shown here is derived from an EMBL/GenBank/DDBJ whole genome shotgun (WGS) entry which is preliminary data.</text>
</comment>
<organism evidence="1 2">
    <name type="scientific">Orchesella dallaii</name>
    <dbReference type="NCBI Taxonomy" id="48710"/>
    <lineage>
        <taxon>Eukaryota</taxon>
        <taxon>Metazoa</taxon>
        <taxon>Ecdysozoa</taxon>
        <taxon>Arthropoda</taxon>
        <taxon>Hexapoda</taxon>
        <taxon>Collembola</taxon>
        <taxon>Entomobryomorpha</taxon>
        <taxon>Entomobryoidea</taxon>
        <taxon>Orchesellidae</taxon>
        <taxon>Orchesellinae</taxon>
        <taxon>Orchesella</taxon>
    </lineage>
</organism>
<gene>
    <name evidence="1" type="ORF">ODALV1_LOCUS15595</name>
</gene>
<keyword evidence="2" id="KW-1185">Reference proteome</keyword>
<accession>A0ABP1QV19</accession>
<evidence type="ECO:0000313" key="2">
    <source>
        <dbReference type="Proteomes" id="UP001642540"/>
    </source>
</evidence>
<proteinExistence type="predicted"/>